<protein>
    <recommendedName>
        <fullName evidence="8">Tyrosine--tRNA ligase</fullName>
        <ecNumber evidence="8">6.1.1.1</ecNumber>
    </recommendedName>
    <alternativeName>
        <fullName evidence="8">Tyrosyl-tRNA synthetase</fullName>
    </alternativeName>
</protein>
<dbReference type="GO" id="GO:0006437">
    <property type="term" value="P:tyrosyl-tRNA aminoacylation"/>
    <property type="evidence" value="ECO:0007669"/>
    <property type="project" value="InterPro"/>
</dbReference>
<dbReference type="PRINTS" id="PR01040">
    <property type="entry name" value="TRNASYNTHTYR"/>
</dbReference>
<dbReference type="PANTHER" id="PTHR11766:SF0">
    <property type="entry name" value="TYROSINE--TRNA LIGASE, MITOCHONDRIAL"/>
    <property type="match status" value="1"/>
</dbReference>
<dbReference type="OrthoDB" id="337870at2759"/>
<evidence type="ECO:0000256" key="5">
    <source>
        <dbReference type="ARBA" id="ARBA00022917"/>
    </source>
</evidence>
<dbReference type="FunFam" id="1.10.240.10:FF:000001">
    <property type="entry name" value="Tyrosine--tRNA ligase"/>
    <property type="match status" value="1"/>
</dbReference>
<dbReference type="GO" id="GO:0005524">
    <property type="term" value="F:ATP binding"/>
    <property type="evidence" value="ECO:0007669"/>
    <property type="project" value="UniProtKB-KW"/>
</dbReference>
<reference evidence="11 12" key="1">
    <citation type="submission" date="2015-01" db="EMBL/GenBank/DDBJ databases">
        <title>The Genome Sequence of Fonsecaea pedrosoi CBS 271.37.</title>
        <authorList>
            <consortium name="The Broad Institute Genomics Platform"/>
            <person name="Cuomo C."/>
            <person name="de Hoog S."/>
            <person name="Gorbushina A."/>
            <person name="Stielow B."/>
            <person name="Teixiera M."/>
            <person name="Abouelleil A."/>
            <person name="Chapman S.B."/>
            <person name="Priest M."/>
            <person name="Young S.K."/>
            <person name="Wortman J."/>
            <person name="Nusbaum C."/>
            <person name="Birren B."/>
        </authorList>
    </citation>
    <scope>NUCLEOTIDE SEQUENCE [LARGE SCALE GENOMIC DNA]</scope>
    <source>
        <strain evidence="11 12">CBS 271.37</strain>
    </source>
</reference>
<dbReference type="InterPro" id="IPR001412">
    <property type="entry name" value="aa-tRNA-synth_I_CS"/>
</dbReference>
<organism evidence="11 12">
    <name type="scientific">Fonsecaea pedrosoi CBS 271.37</name>
    <dbReference type="NCBI Taxonomy" id="1442368"/>
    <lineage>
        <taxon>Eukaryota</taxon>
        <taxon>Fungi</taxon>
        <taxon>Dikarya</taxon>
        <taxon>Ascomycota</taxon>
        <taxon>Pezizomycotina</taxon>
        <taxon>Eurotiomycetes</taxon>
        <taxon>Chaetothyriomycetidae</taxon>
        <taxon>Chaetothyriales</taxon>
        <taxon>Herpotrichiellaceae</taxon>
        <taxon>Fonsecaea</taxon>
    </lineage>
</organism>
<keyword evidence="3 8" id="KW-0547">Nucleotide-binding</keyword>
<dbReference type="InterPro" id="IPR002307">
    <property type="entry name" value="Tyr-tRNA-ligase"/>
</dbReference>
<name>A0A0D2H628_9EURO</name>
<evidence type="ECO:0000256" key="7">
    <source>
        <dbReference type="ARBA" id="ARBA00048248"/>
    </source>
</evidence>
<keyword evidence="4 8" id="KW-0067">ATP-binding</keyword>
<dbReference type="GO" id="GO:0004831">
    <property type="term" value="F:tyrosine-tRNA ligase activity"/>
    <property type="evidence" value="ECO:0007669"/>
    <property type="project" value="UniProtKB-EC"/>
</dbReference>
<feature type="region of interest" description="Disordered" evidence="9">
    <location>
        <begin position="580"/>
        <end position="614"/>
    </location>
</feature>
<dbReference type="CDD" id="cd00805">
    <property type="entry name" value="TyrRS_core"/>
    <property type="match status" value="1"/>
</dbReference>
<dbReference type="GO" id="GO:0005829">
    <property type="term" value="C:cytosol"/>
    <property type="evidence" value="ECO:0007669"/>
    <property type="project" value="TreeGrafter"/>
</dbReference>
<evidence type="ECO:0000259" key="10">
    <source>
        <dbReference type="Pfam" id="PF16714"/>
    </source>
</evidence>
<dbReference type="EMBL" id="KN846972">
    <property type="protein sequence ID" value="KIW80059.1"/>
    <property type="molecule type" value="Genomic_DNA"/>
</dbReference>
<evidence type="ECO:0000256" key="6">
    <source>
        <dbReference type="ARBA" id="ARBA00023146"/>
    </source>
</evidence>
<dbReference type="PROSITE" id="PS00178">
    <property type="entry name" value="AA_TRNA_LIGASE_I"/>
    <property type="match status" value="1"/>
</dbReference>
<keyword evidence="6 8" id="KW-0030">Aminoacyl-tRNA synthetase</keyword>
<dbReference type="GO" id="GO:0003723">
    <property type="term" value="F:RNA binding"/>
    <property type="evidence" value="ECO:0007669"/>
    <property type="project" value="InterPro"/>
</dbReference>
<dbReference type="VEuPathDB" id="FungiDB:Z517_06674"/>
<dbReference type="Pfam" id="PF16714">
    <property type="entry name" value="TyrRSs_C"/>
    <property type="match status" value="1"/>
</dbReference>
<keyword evidence="12" id="KW-1185">Reference proteome</keyword>
<evidence type="ECO:0000256" key="1">
    <source>
        <dbReference type="ARBA" id="ARBA00005594"/>
    </source>
</evidence>
<dbReference type="Gene3D" id="3.40.50.620">
    <property type="entry name" value="HUPs"/>
    <property type="match status" value="1"/>
</dbReference>
<dbReference type="NCBIfam" id="TIGR00234">
    <property type="entry name" value="tyrS"/>
    <property type="match status" value="1"/>
</dbReference>
<evidence type="ECO:0000256" key="4">
    <source>
        <dbReference type="ARBA" id="ARBA00022840"/>
    </source>
</evidence>
<comment type="similarity">
    <text evidence="1 8">Belongs to the class-I aminoacyl-tRNA synthetase family.</text>
</comment>
<dbReference type="InterPro" id="IPR002305">
    <property type="entry name" value="aa-tRNA-synth_Ic"/>
</dbReference>
<dbReference type="PANTHER" id="PTHR11766">
    <property type="entry name" value="TYROSYL-TRNA SYNTHETASE"/>
    <property type="match status" value="1"/>
</dbReference>
<evidence type="ECO:0000313" key="12">
    <source>
        <dbReference type="Proteomes" id="UP000053029"/>
    </source>
</evidence>
<dbReference type="Gene3D" id="3.10.290.10">
    <property type="entry name" value="RNA-binding S4 domain"/>
    <property type="match status" value="1"/>
</dbReference>
<feature type="domain" description="Tyrosyl-tRNA synthetase C-terminal" evidence="10">
    <location>
        <begin position="470"/>
        <end position="584"/>
    </location>
</feature>
<dbReference type="RefSeq" id="XP_013283867.1">
    <property type="nucleotide sequence ID" value="XM_013428413.1"/>
</dbReference>
<keyword evidence="2 8" id="KW-0436">Ligase</keyword>
<evidence type="ECO:0000256" key="8">
    <source>
        <dbReference type="RuleBase" id="RU361234"/>
    </source>
</evidence>
<evidence type="ECO:0000256" key="3">
    <source>
        <dbReference type="ARBA" id="ARBA00022741"/>
    </source>
</evidence>
<dbReference type="AlphaFoldDB" id="A0A0D2H628"/>
<dbReference type="FunFam" id="3.40.50.620:FF:000227">
    <property type="entry name" value="Tyrosine--tRNA ligase"/>
    <property type="match status" value="1"/>
</dbReference>
<dbReference type="InterPro" id="IPR036986">
    <property type="entry name" value="S4_RNA-bd_sf"/>
</dbReference>
<accession>A0A0D2H628</accession>
<comment type="catalytic activity">
    <reaction evidence="7 8">
        <text>tRNA(Tyr) + L-tyrosine + ATP = L-tyrosyl-tRNA(Tyr) + AMP + diphosphate + H(+)</text>
        <dbReference type="Rhea" id="RHEA:10220"/>
        <dbReference type="Rhea" id="RHEA-COMP:9706"/>
        <dbReference type="Rhea" id="RHEA-COMP:9707"/>
        <dbReference type="ChEBI" id="CHEBI:15378"/>
        <dbReference type="ChEBI" id="CHEBI:30616"/>
        <dbReference type="ChEBI" id="CHEBI:33019"/>
        <dbReference type="ChEBI" id="CHEBI:58315"/>
        <dbReference type="ChEBI" id="CHEBI:78442"/>
        <dbReference type="ChEBI" id="CHEBI:78536"/>
        <dbReference type="ChEBI" id="CHEBI:456215"/>
        <dbReference type="EC" id="6.1.1.1"/>
    </reaction>
</comment>
<dbReference type="SUPFAM" id="SSF52374">
    <property type="entry name" value="Nucleotidylyl transferase"/>
    <property type="match status" value="1"/>
</dbReference>
<dbReference type="InterPro" id="IPR024088">
    <property type="entry name" value="Tyr-tRNA-ligase_bac-type"/>
</dbReference>
<evidence type="ECO:0000256" key="2">
    <source>
        <dbReference type="ARBA" id="ARBA00022598"/>
    </source>
</evidence>
<proteinExistence type="inferred from homology"/>
<dbReference type="InterPro" id="IPR014729">
    <property type="entry name" value="Rossmann-like_a/b/a_fold"/>
</dbReference>
<evidence type="ECO:0000313" key="11">
    <source>
        <dbReference type="EMBL" id="KIW80059.1"/>
    </source>
</evidence>
<dbReference type="Gene3D" id="1.10.240.10">
    <property type="entry name" value="Tyrosyl-Transfer RNA Synthetase"/>
    <property type="match status" value="1"/>
</dbReference>
<sequence length="614" mass="68781">MKTPNHLRTACRPLYICRSCRSHLRDRNPPPSASAPRRWITQAHVRRIQEAEEEWRAKAQAIEKGNMKSMLTILEERGYINQIVGTREELDKLLTHRRVGVYAGIDPTAPSLHVGHMVPFMVLGWLYIHGYKANFILGGFTASIGDPSGRLKGREMMSPSQRKGNMAAMHIQLKRLGASIETYAARKGYTREWAWRRSLENNVTWWSKVTAREFLSILGRHIRIGPMLGRDTVKNRLEKGDGMSFAEFSYPLVQAWDWWHLFQSGCQLQVGGADQFGNILAGAEAVKQIAKDSHEYQVALRQTQLLDSKRGIEVTSDPMGFTVPLLTTASGQKFGKSAGNAVWLNPDMTSIFDLYQFFLRSSDSDVEKYLKLLTFLPLPEITEIMKEHQKDQSKRIAQHKLAKEFVELIYGLDAANSAESEHRQLFQKGISLSDMKASLTETQASDTHSSGNPLFAHPSLNKHAQPLRREDNVSTHIKLPRSLISQKPMSNILWSAGMVTSKAEGQRLINAGGAYVGGASDATNAMDDSLSFTPVKTSDWKEVQKWIIDDNLLILRTGKWRIKIINIVPDEEYAELGLTCPGWDGPPGSKDSPDVSMDNNQRGGGGESTVLKTL</sequence>
<dbReference type="EC" id="6.1.1.1" evidence="8"/>
<gene>
    <name evidence="11" type="ORF">Z517_06674</name>
</gene>
<dbReference type="HOGENOM" id="CLU_024003_4_0_1"/>
<dbReference type="GO" id="GO:0005739">
    <property type="term" value="C:mitochondrion"/>
    <property type="evidence" value="ECO:0007669"/>
    <property type="project" value="TreeGrafter"/>
</dbReference>
<dbReference type="STRING" id="1442368.A0A0D2H628"/>
<dbReference type="Proteomes" id="UP000053029">
    <property type="component" value="Unassembled WGS sequence"/>
</dbReference>
<evidence type="ECO:0000256" key="9">
    <source>
        <dbReference type="SAM" id="MobiDB-lite"/>
    </source>
</evidence>
<dbReference type="Pfam" id="PF00579">
    <property type="entry name" value="tRNA-synt_1b"/>
    <property type="match status" value="1"/>
</dbReference>
<dbReference type="GeneID" id="25306164"/>
<keyword evidence="5 8" id="KW-0648">Protein biosynthesis</keyword>
<dbReference type="InterPro" id="IPR032005">
    <property type="entry name" value="TyrRSs_C"/>
</dbReference>